<reference evidence="1 2" key="1">
    <citation type="submission" date="2017-06" db="EMBL/GenBank/DDBJ databases">
        <title>Raineya orbicola gen. nov., sp. nov. a slightly thermophilic bacterium of the phylum Bacteroidetes and the description of Raineyaceae fam. nov.</title>
        <authorList>
            <person name="Albuquerque L."/>
            <person name="Polonia A.R.M."/>
            <person name="Barroso C."/>
            <person name="Froufe H.J.C."/>
            <person name="Lage O."/>
            <person name="Lobo-Da-Cunha A."/>
            <person name="Egas C."/>
            <person name="Da Costa M.S."/>
        </authorList>
    </citation>
    <scope>NUCLEOTIDE SEQUENCE [LARGE SCALE GENOMIC DNA]</scope>
    <source>
        <strain evidence="1 2">SPSPC-11</strain>
    </source>
</reference>
<accession>A0A2N3IKX6</accession>
<protein>
    <submittedName>
        <fullName evidence="1">Uncharacterized protein</fullName>
    </submittedName>
</protein>
<organism evidence="1 2">
    <name type="scientific">Raineya orbicola</name>
    <dbReference type="NCBI Taxonomy" id="2016530"/>
    <lineage>
        <taxon>Bacteria</taxon>
        <taxon>Pseudomonadati</taxon>
        <taxon>Bacteroidota</taxon>
        <taxon>Cytophagia</taxon>
        <taxon>Cytophagales</taxon>
        <taxon>Raineyaceae</taxon>
        <taxon>Raineya</taxon>
    </lineage>
</organism>
<dbReference type="AlphaFoldDB" id="A0A2N3IKX6"/>
<dbReference type="Proteomes" id="UP000233387">
    <property type="component" value="Unassembled WGS sequence"/>
</dbReference>
<keyword evidence="2" id="KW-1185">Reference proteome</keyword>
<sequence>MRTKILFGFFLFILTTCKPFLERKVMLATLPIEEKNDSTLILKAHLIDYNPKKAVKEFGFAIGIDDSTQLHTLSKKICTQHPDSVHLEFLTFEYVDRTLINQNPNPATLVSKKVYAKSYVWLENDQIIWGSLQEIELNWGSIENISATTTSITFDYVIDLAGDCLNAAFNNFSIEYGFYYHIQPNPSESNYLGKITESYADDLLLACQFGESRFVKTITIAGLQSRTTYYIRYYVKVGNEIRYGQSFSVTTQ</sequence>
<dbReference type="EMBL" id="NKXO01000001">
    <property type="protein sequence ID" value="PKQ70873.1"/>
    <property type="molecule type" value="Genomic_DNA"/>
</dbReference>
<evidence type="ECO:0000313" key="2">
    <source>
        <dbReference type="Proteomes" id="UP000233387"/>
    </source>
</evidence>
<gene>
    <name evidence="1" type="ORF">Rain11_0014</name>
</gene>
<proteinExistence type="predicted"/>
<comment type="caution">
    <text evidence="1">The sequence shown here is derived from an EMBL/GenBank/DDBJ whole genome shotgun (WGS) entry which is preliminary data.</text>
</comment>
<name>A0A2N3IKX6_9BACT</name>
<evidence type="ECO:0000313" key="1">
    <source>
        <dbReference type="EMBL" id="PKQ70873.1"/>
    </source>
</evidence>
<dbReference type="RefSeq" id="WP_101357284.1">
    <property type="nucleotide sequence ID" value="NZ_NKXO01000001.1"/>
</dbReference>